<dbReference type="Proteomes" id="UP000522081">
    <property type="component" value="Unassembled WGS sequence"/>
</dbReference>
<sequence length="399" mass="44828">MPETMQGRDIDIAILGGGLAGGLIALALTERRPELSVALIERDDHLGGNHVWSFFRSDVGPEDRWLTDPLVATQWPGYLVHFPAHTRILSTPYLSINDESFDAALRERLPEGTIMCGETVREAWRDRVILEGGRSIDAGGVIDARGVTAMPGMRGGWQKFVGQMLRLSRPHGLSRPILMDARITQHGCFRFVYVLPYSERDIFIEDTYYADTPDIDMPVIRDRIDHYAKSRGWSVYEVIREESGALPVIADGNFDTFWPHGGDAPARAGTRAALVHPLTSYSLPDAVRFALKVAGMKDLSGAALAEMSYRWSKAHWRRGRFNRMLSRMLYGAAEPEERYRMLERFYTLPEPLIERFYAGRSTRMDHARILTGRPPVSVFSALLSIMGGGRPLARLDGRP</sequence>
<protein>
    <submittedName>
        <fullName evidence="3">Lycopene beta-cyclase</fullName>
        <ecNumber evidence="3">5.5.1.19</ecNumber>
    </submittedName>
</protein>
<accession>A0A7Z0BWA3</accession>
<gene>
    <name evidence="3" type="ORF">FHS75_002369</name>
</gene>
<dbReference type="SUPFAM" id="SSF51905">
    <property type="entry name" value="FAD/NAD(P)-binding domain"/>
    <property type="match status" value="1"/>
</dbReference>
<dbReference type="Gene3D" id="3.50.50.60">
    <property type="entry name" value="FAD/NAD(P)-binding domain"/>
    <property type="match status" value="1"/>
</dbReference>
<dbReference type="Pfam" id="PF05834">
    <property type="entry name" value="Lycopene_cycl"/>
    <property type="match status" value="1"/>
</dbReference>
<comment type="caution">
    <text evidence="3">The sequence shown here is derived from an EMBL/GenBank/DDBJ whole genome shotgun (WGS) entry which is preliminary data.</text>
</comment>
<dbReference type="InterPro" id="IPR008461">
    <property type="entry name" value="CrtY"/>
</dbReference>
<dbReference type="InterPro" id="IPR010108">
    <property type="entry name" value="Lycopene_cyclase_b/e"/>
</dbReference>
<dbReference type="EC" id="5.5.1.19" evidence="3"/>
<dbReference type="GO" id="GO:0016705">
    <property type="term" value="F:oxidoreductase activity, acting on paired donors, with incorporation or reduction of molecular oxygen"/>
    <property type="evidence" value="ECO:0007669"/>
    <property type="project" value="InterPro"/>
</dbReference>
<dbReference type="GO" id="GO:0016117">
    <property type="term" value="P:carotenoid biosynthetic process"/>
    <property type="evidence" value="ECO:0007669"/>
    <property type="project" value="InterPro"/>
</dbReference>
<dbReference type="GO" id="GO:0045436">
    <property type="term" value="F:lycopene beta cyclase activity"/>
    <property type="evidence" value="ECO:0007669"/>
    <property type="project" value="InterPro"/>
</dbReference>
<keyword evidence="2" id="KW-0472">Membrane</keyword>
<dbReference type="NCBIfam" id="TIGR01789">
    <property type="entry name" value="lycopene_cycl"/>
    <property type="match status" value="1"/>
</dbReference>
<dbReference type="InterPro" id="IPR036188">
    <property type="entry name" value="FAD/NAD-bd_sf"/>
</dbReference>
<feature type="transmembrane region" description="Helical" evidence="2">
    <location>
        <begin position="12"/>
        <end position="29"/>
    </location>
</feature>
<dbReference type="NCBIfam" id="TIGR01790">
    <property type="entry name" value="carotene-cycl"/>
    <property type="match status" value="1"/>
</dbReference>
<evidence type="ECO:0000256" key="2">
    <source>
        <dbReference type="SAM" id="Phobius"/>
    </source>
</evidence>
<name>A0A7Z0BWA3_9SPHN</name>
<dbReference type="AlphaFoldDB" id="A0A7Z0BWA3"/>
<evidence type="ECO:0000313" key="4">
    <source>
        <dbReference type="Proteomes" id="UP000522081"/>
    </source>
</evidence>
<dbReference type="RefSeq" id="WP_229735573.1">
    <property type="nucleotide sequence ID" value="NZ_BMGF01000004.1"/>
</dbReference>
<organism evidence="3 4">
    <name type="scientific">Novosphingobium marinum</name>
    <dbReference type="NCBI Taxonomy" id="1514948"/>
    <lineage>
        <taxon>Bacteria</taxon>
        <taxon>Pseudomonadati</taxon>
        <taxon>Pseudomonadota</taxon>
        <taxon>Alphaproteobacteria</taxon>
        <taxon>Sphingomonadales</taxon>
        <taxon>Sphingomonadaceae</taxon>
        <taxon>Novosphingobium</taxon>
    </lineage>
</organism>
<keyword evidence="2" id="KW-1133">Transmembrane helix</keyword>
<keyword evidence="4" id="KW-1185">Reference proteome</keyword>
<evidence type="ECO:0000313" key="3">
    <source>
        <dbReference type="EMBL" id="NYH96037.1"/>
    </source>
</evidence>
<comment type="similarity">
    <text evidence="1">Belongs to the lycopene cyclase family.</text>
</comment>
<keyword evidence="2" id="KW-0812">Transmembrane</keyword>
<evidence type="ECO:0000256" key="1">
    <source>
        <dbReference type="ARBA" id="ARBA00006599"/>
    </source>
</evidence>
<dbReference type="EMBL" id="JACBZF010000004">
    <property type="protein sequence ID" value="NYH96037.1"/>
    <property type="molecule type" value="Genomic_DNA"/>
</dbReference>
<reference evidence="3 4" key="1">
    <citation type="submission" date="2020-07" db="EMBL/GenBank/DDBJ databases">
        <title>Genomic Encyclopedia of Type Strains, Phase IV (KMG-IV): sequencing the most valuable type-strain genomes for metagenomic binning, comparative biology and taxonomic classification.</title>
        <authorList>
            <person name="Goeker M."/>
        </authorList>
    </citation>
    <scope>NUCLEOTIDE SEQUENCE [LARGE SCALE GENOMIC DNA]</scope>
    <source>
        <strain evidence="3 4">DSM 29043</strain>
    </source>
</reference>
<keyword evidence="3" id="KW-0413">Isomerase</keyword>
<proteinExistence type="inferred from homology"/>